<comment type="caution">
    <text evidence="2">The sequence shown here is derived from an EMBL/GenBank/DDBJ whole genome shotgun (WGS) entry which is preliminary data.</text>
</comment>
<keyword evidence="3" id="KW-1185">Reference proteome</keyword>
<reference evidence="2 3" key="1">
    <citation type="submission" date="2018-08" db="EMBL/GenBank/DDBJ databases">
        <title>Altererythrobacter sp.Ery1 and Ery12, the genome sequencing of novel strains in genus Alterythrobacter.</title>
        <authorList>
            <person name="Cheng H."/>
            <person name="Wu Y.-H."/>
            <person name="Fang C."/>
            <person name="Xu X.-W."/>
        </authorList>
    </citation>
    <scope>NUCLEOTIDE SEQUENCE [LARGE SCALE GENOMIC DNA]</scope>
    <source>
        <strain evidence="2 3">Ery1</strain>
    </source>
</reference>
<dbReference type="AlphaFoldDB" id="A0A418NH27"/>
<proteinExistence type="predicted"/>
<evidence type="ECO:0000313" key="2">
    <source>
        <dbReference type="EMBL" id="RIV77616.1"/>
    </source>
</evidence>
<evidence type="ECO:0000256" key="1">
    <source>
        <dbReference type="SAM" id="SignalP"/>
    </source>
</evidence>
<dbReference type="Proteomes" id="UP000285092">
    <property type="component" value="Unassembled WGS sequence"/>
</dbReference>
<keyword evidence="1" id="KW-0732">Signal</keyword>
<dbReference type="EMBL" id="QXFK01000017">
    <property type="protein sequence ID" value="RIV77616.1"/>
    <property type="molecule type" value="Genomic_DNA"/>
</dbReference>
<accession>A0A418NH27</accession>
<organism evidence="2 3">
    <name type="scientific">Pelagerythrobacter aerophilus</name>
    <dbReference type="NCBI Taxonomy" id="2306995"/>
    <lineage>
        <taxon>Bacteria</taxon>
        <taxon>Pseudomonadati</taxon>
        <taxon>Pseudomonadota</taxon>
        <taxon>Alphaproteobacteria</taxon>
        <taxon>Sphingomonadales</taxon>
        <taxon>Erythrobacteraceae</taxon>
        <taxon>Pelagerythrobacter</taxon>
    </lineage>
</organism>
<evidence type="ECO:0000313" key="3">
    <source>
        <dbReference type="Proteomes" id="UP000285092"/>
    </source>
</evidence>
<gene>
    <name evidence="2" type="ORF">D2V04_10495</name>
</gene>
<sequence length="277" mass="29900">MHHFTKFKLALAAGLAMAAAPAAAQQAPAAGAPTYADLVDLADPADLVIRAQIREQALLRPERAPGVRPGYGRLYVEARTLALISGSEPIGESIRYLVDVPLDEDGDPPKLKKQEVVLFARSAGRPGEIQLIAPTAQLRWSEALAGRLRPILTELTAADAPPSVLGVRDILSMPGNLAGESETQMFLNTDGDGPVSITVIRRPNMAPVWGVSWTEIVDQAARPPSRDTLAWYRIACFLPDDLPAEANIAQDPASRAQAEEDFRFVQQSLGPCRRNRS</sequence>
<protein>
    <submittedName>
        <fullName evidence="2">Uncharacterized protein</fullName>
    </submittedName>
</protein>
<feature type="signal peptide" evidence="1">
    <location>
        <begin position="1"/>
        <end position="24"/>
    </location>
</feature>
<feature type="chain" id="PRO_5019428171" evidence="1">
    <location>
        <begin position="25"/>
        <end position="277"/>
    </location>
</feature>
<dbReference type="OrthoDB" id="7406594at2"/>
<name>A0A418NH27_9SPHN</name>